<dbReference type="Gene3D" id="1.10.287.470">
    <property type="entry name" value="Helix hairpin bin"/>
    <property type="match status" value="2"/>
</dbReference>
<sequence length="458" mass="49047">MRLANTHGMGIAMVMRGWDGRGLVLGIWLLGVFVQCLSVAGLLAVTVFMGTGVAHAQNASPAAPAAVEVGVVQAASETVPLFREFPSRIEAAESVEIRARVEGFLATIEFAEGSTVKKGDLLFTIDPSQFDESVRNAQAALNKAKTDLEAAKRGVEVLKARADLAKSMATWINAQQDAKRYKTLVVNDFVSKQEYDQAVTTERESAAVVEANKALLTQAEVNQDAEIARNQAAVESAEAQLAQAQLNLSYTKLYAPVSGRIGTAQVKPGGLVGRSESTLLATITTIDPIYVVFQIDEKDYIQVARRNAERAKQVGQEGMPPTFQLTLADGSLYEHGGTLNMVGSTVDASTGALTIRAAFPNPDTLLRDGQFARIRAEADSLENAVTIPQKAVQQLQGMNFVYVVKSDSTVEERKVKTSDRVGARMVIKEGLNAGETVVVDGVQKLRPGMKVAPKPASS</sequence>
<dbReference type="InterPro" id="IPR058624">
    <property type="entry name" value="MdtA-like_HH"/>
</dbReference>
<dbReference type="Proteomes" id="UP000016587">
    <property type="component" value="Chromosome"/>
</dbReference>
<evidence type="ECO:0000313" key="9">
    <source>
        <dbReference type="Proteomes" id="UP000016587"/>
    </source>
</evidence>
<dbReference type="Pfam" id="PF25944">
    <property type="entry name" value="Beta-barrel_RND"/>
    <property type="match status" value="1"/>
</dbReference>
<dbReference type="GO" id="GO:0030313">
    <property type="term" value="C:cell envelope"/>
    <property type="evidence" value="ECO:0007669"/>
    <property type="project" value="UniProtKB-SubCell"/>
</dbReference>
<proteinExistence type="inferred from homology"/>
<gene>
    <name evidence="8" type="ORF">DGI_0551</name>
</gene>
<dbReference type="Gene3D" id="2.40.50.100">
    <property type="match status" value="2"/>
</dbReference>
<dbReference type="EMBL" id="CP006585">
    <property type="protein sequence ID" value="AGW12459.1"/>
    <property type="molecule type" value="Genomic_DNA"/>
</dbReference>
<feature type="domain" description="Multidrug resistance protein MdtA-like C-terminal permuted SH3" evidence="7">
    <location>
        <begin position="383"/>
        <end position="444"/>
    </location>
</feature>
<dbReference type="AlphaFoldDB" id="T2G8E8"/>
<dbReference type="STRING" id="1121448.DGI_0551"/>
<comment type="subcellular location">
    <subcellularLocation>
        <location evidence="1">Cell envelope</location>
    </subcellularLocation>
</comment>
<dbReference type="NCBIfam" id="TIGR01730">
    <property type="entry name" value="RND_mfp"/>
    <property type="match status" value="1"/>
</dbReference>
<accession>T2G8E8</accession>
<dbReference type="SUPFAM" id="SSF111369">
    <property type="entry name" value="HlyD-like secretion proteins"/>
    <property type="match status" value="3"/>
</dbReference>
<name>T2G8E8_MEGG1</name>
<organism evidence="8 9">
    <name type="scientific">Megalodesulfovibrio gigas (strain ATCC 19364 / DSM 1382 / NCIMB 9332 / VKM B-1759)</name>
    <name type="common">Desulfovibrio gigas</name>
    <dbReference type="NCBI Taxonomy" id="1121448"/>
    <lineage>
        <taxon>Bacteria</taxon>
        <taxon>Pseudomonadati</taxon>
        <taxon>Thermodesulfobacteriota</taxon>
        <taxon>Desulfovibrionia</taxon>
        <taxon>Desulfovibrionales</taxon>
        <taxon>Desulfovibrionaceae</taxon>
        <taxon>Megalodesulfovibrio</taxon>
    </lineage>
</organism>
<dbReference type="InterPro" id="IPR006143">
    <property type="entry name" value="RND_pump_MFP"/>
</dbReference>
<dbReference type="InterPro" id="IPR058625">
    <property type="entry name" value="MdtA-like_BSH"/>
</dbReference>
<dbReference type="Pfam" id="PF25917">
    <property type="entry name" value="BSH_RND"/>
    <property type="match status" value="1"/>
</dbReference>
<feature type="domain" description="Multidrug resistance protein MdtA-like beta-barrel" evidence="6">
    <location>
        <begin position="288"/>
        <end position="379"/>
    </location>
</feature>
<evidence type="ECO:0000259" key="4">
    <source>
        <dbReference type="Pfam" id="PF25876"/>
    </source>
</evidence>
<feature type="domain" description="Multidrug resistance protein MdtA-like barrel-sandwich hybrid" evidence="5">
    <location>
        <begin position="94"/>
        <end position="284"/>
    </location>
</feature>
<dbReference type="KEGG" id="dgg:DGI_0551"/>
<dbReference type="GO" id="GO:0022857">
    <property type="term" value="F:transmembrane transporter activity"/>
    <property type="evidence" value="ECO:0007669"/>
    <property type="project" value="InterPro"/>
</dbReference>
<dbReference type="PANTHER" id="PTHR30158">
    <property type="entry name" value="ACRA/E-RELATED COMPONENT OF DRUG EFFLUX TRANSPORTER"/>
    <property type="match status" value="1"/>
</dbReference>
<dbReference type="InterPro" id="IPR058627">
    <property type="entry name" value="MdtA-like_C"/>
</dbReference>
<protein>
    <submittedName>
        <fullName evidence="8">Putative efflux transporter, RND family, MFP subunit</fullName>
    </submittedName>
</protein>
<evidence type="ECO:0000313" key="8">
    <source>
        <dbReference type="EMBL" id="AGW12459.1"/>
    </source>
</evidence>
<dbReference type="eggNOG" id="COG0845">
    <property type="taxonomic scope" value="Bacteria"/>
</dbReference>
<evidence type="ECO:0000259" key="6">
    <source>
        <dbReference type="Pfam" id="PF25944"/>
    </source>
</evidence>
<dbReference type="GO" id="GO:0046677">
    <property type="term" value="P:response to antibiotic"/>
    <property type="evidence" value="ECO:0007669"/>
    <property type="project" value="TreeGrafter"/>
</dbReference>
<dbReference type="Gene3D" id="2.40.30.170">
    <property type="match status" value="1"/>
</dbReference>
<evidence type="ECO:0000256" key="3">
    <source>
        <dbReference type="SAM" id="Coils"/>
    </source>
</evidence>
<dbReference type="Pfam" id="PF25967">
    <property type="entry name" value="RND-MFP_C"/>
    <property type="match status" value="1"/>
</dbReference>
<comment type="similarity">
    <text evidence="2">Belongs to the membrane fusion protein (MFP) (TC 8.A.1) family.</text>
</comment>
<evidence type="ECO:0000256" key="1">
    <source>
        <dbReference type="ARBA" id="ARBA00004196"/>
    </source>
</evidence>
<dbReference type="GO" id="GO:0005886">
    <property type="term" value="C:plasma membrane"/>
    <property type="evidence" value="ECO:0007669"/>
    <property type="project" value="TreeGrafter"/>
</dbReference>
<dbReference type="HOGENOM" id="CLU_018816_2_1_7"/>
<reference evidence="9" key="2">
    <citation type="submission" date="2013-07" db="EMBL/GenBank/DDBJ databases">
        <authorList>
            <person name="Morais-Silva F.O."/>
            <person name="Rezende A.M."/>
            <person name="Pimentel C."/>
            <person name="Resende D.M."/>
            <person name="Santos C.I."/>
            <person name="Clemente C."/>
            <person name="de Oliveira L.M."/>
            <person name="da Silva S.M."/>
            <person name="Costa D.A."/>
            <person name="Varela-Raposo A."/>
            <person name="Horacio E.C.A."/>
            <person name="Matos M."/>
            <person name="Flores O."/>
            <person name="Ruiz J.C."/>
            <person name="Rodrigues-Pousada C."/>
        </authorList>
    </citation>
    <scope>NUCLEOTIDE SEQUENCE [LARGE SCALE GENOMIC DNA]</scope>
    <source>
        <strain evidence="9">ATCC 19364 / DSM 1382 / NCIMB 9332 / VKM B-1759</strain>
    </source>
</reference>
<evidence type="ECO:0000259" key="7">
    <source>
        <dbReference type="Pfam" id="PF25967"/>
    </source>
</evidence>
<dbReference type="Gene3D" id="2.40.420.20">
    <property type="match status" value="1"/>
</dbReference>
<feature type="domain" description="Multidrug resistance protein MdtA-like alpha-helical hairpin" evidence="4">
    <location>
        <begin position="158"/>
        <end position="222"/>
    </location>
</feature>
<evidence type="ECO:0000256" key="2">
    <source>
        <dbReference type="ARBA" id="ARBA00009477"/>
    </source>
</evidence>
<dbReference type="Pfam" id="PF25876">
    <property type="entry name" value="HH_MFP_RND"/>
    <property type="match status" value="1"/>
</dbReference>
<dbReference type="FunFam" id="2.40.420.20:FF:000001">
    <property type="entry name" value="Efflux RND transporter periplasmic adaptor subunit"/>
    <property type="match status" value="1"/>
</dbReference>
<dbReference type="PATRIC" id="fig|1121448.10.peg.546"/>
<keyword evidence="3" id="KW-0175">Coiled coil</keyword>
<dbReference type="InterPro" id="IPR058626">
    <property type="entry name" value="MdtA-like_b-barrel"/>
</dbReference>
<reference evidence="8 9" key="1">
    <citation type="journal article" date="2013" name="J. Bacteriol.">
        <title>Roles of HynAB and Ech, the only two hydrogenases found in the model sulfate reducer Desulfovibrio gigas.</title>
        <authorList>
            <person name="Morais-Silva F.O."/>
            <person name="Santos C.I."/>
            <person name="Rodrigues R."/>
            <person name="Pereira I.A."/>
            <person name="Rodrigues-Pousada C."/>
        </authorList>
    </citation>
    <scope>NUCLEOTIDE SEQUENCE [LARGE SCALE GENOMIC DNA]</scope>
    <source>
        <strain evidence="9">ATCC 19364 / DSM 1382 / NCIMB 9332 / VKM B-1759</strain>
    </source>
</reference>
<keyword evidence="9" id="KW-1185">Reference proteome</keyword>
<evidence type="ECO:0000259" key="5">
    <source>
        <dbReference type="Pfam" id="PF25917"/>
    </source>
</evidence>
<feature type="coiled-coil region" evidence="3">
    <location>
        <begin position="134"/>
        <end position="161"/>
    </location>
</feature>